<evidence type="ECO:0000259" key="9">
    <source>
        <dbReference type="Pfam" id="PF26540"/>
    </source>
</evidence>
<dbReference type="InterPro" id="IPR058579">
    <property type="entry name" value="IspG_C"/>
</dbReference>
<evidence type="ECO:0000256" key="3">
    <source>
        <dbReference type="ARBA" id="ARBA00023002"/>
    </source>
</evidence>
<evidence type="ECO:0000256" key="2">
    <source>
        <dbReference type="ARBA" id="ARBA00022723"/>
    </source>
</evidence>
<organism evidence="10 11">
    <name type="scientific">Treponema lecithinolyticum ATCC 700332</name>
    <dbReference type="NCBI Taxonomy" id="1321815"/>
    <lineage>
        <taxon>Bacteria</taxon>
        <taxon>Pseudomonadati</taxon>
        <taxon>Spirochaetota</taxon>
        <taxon>Spirochaetia</taxon>
        <taxon>Spirochaetales</taxon>
        <taxon>Treponemataceae</taxon>
        <taxon>Treponema</taxon>
    </lineage>
</organism>
<evidence type="ECO:0000256" key="1">
    <source>
        <dbReference type="ARBA" id="ARBA00022485"/>
    </source>
</evidence>
<dbReference type="Proteomes" id="UP000016649">
    <property type="component" value="Unassembled WGS sequence"/>
</dbReference>
<keyword evidence="2 7" id="KW-0479">Metal-binding</keyword>
<evidence type="ECO:0000256" key="4">
    <source>
        <dbReference type="ARBA" id="ARBA00023004"/>
    </source>
</evidence>
<dbReference type="PANTHER" id="PTHR30454">
    <property type="entry name" value="4-HYDROXY-3-METHYLBUT-2-EN-1-YL DIPHOSPHATE SYNTHASE"/>
    <property type="match status" value="1"/>
</dbReference>
<dbReference type="Pfam" id="PF04551">
    <property type="entry name" value="GcpE"/>
    <property type="match status" value="1"/>
</dbReference>
<comment type="cofactor">
    <cofactor evidence="7">
        <name>[4Fe-4S] cluster</name>
        <dbReference type="ChEBI" id="CHEBI:49883"/>
    </cofactor>
    <text evidence="7">Binds 1 [4Fe-4S] cluster.</text>
</comment>
<feature type="binding site" evidence="7">
    <location>
        <position position="284"/>
    </location>
    <ligand>
        <name>[4Fe-4S] cluster</name>
        <dbReference type="ChEBI" id="CHEBI:49883"/>
    </ligand>
</feature>
<keyword evidence="4 7" id="KW-0408">Iron</keyword>
<dbReference type="SUPFAM" id="SSF51604">
    <property type="entry name" value="Enolase C-terminal domain-like"/>
    <property type="match status" value="1"/>
</dbReference>
<keyword evidence="1 7" id="KW-0004">4Fe-4S</keyword>
<comment type="catalytic activity">
    <reaction evidence="7">
        <text>(2E)-4-hydroxy-3-methylbut-2-enyl diphosphate + oxidized [flavodoxin] + H2O + 2 H(+) = 2-C-methyl-D-erythritol 2,4-cyclic diphosphate + reduced [flavodoxin]</text>
        <dbReference type="Rhea" id="RHEA:43604"/>
        <dbReference type="Rhea" id="RHEA-COMP:10622"/>
        <dbReference type="Rhea" id="RHEA-COMP:10623"/>
        <dbReference type="ChEBI" id="CHEBI:15377"/>
        <dbReference type="ChEBI" id="CHEBI:15378"/>
        <dbReference type="ChEBI" id="CHEBI:57618"/>
        <dbReference type="ChEBI" id="CHEBI:58210"/>
        <dbReference type="ChEBI" id="CHEBI:58483"/>
        <dbReference type="ChEBI" id="CHEBI:128753"/>
        <dbReference type="EC" id="1.17.7.3"/>
    </reaction>
</comment>
<name>A0ABN0P309_TRELE</name>
<dbReference type="InterPro" id="IPR004588">
    <property type="entry name" value="IspG_bac-typ"/>
</dbReference>
<feature type="binding site" evidence="7">
    <location>
        <position position="316"/>
    </location>
    <ligand>
        <name>[4Fe-4S] cluster</name>
        <dbReference type="ChEBI" id="CHEBI:49883"/>
    </ligand>
</feature>
<keyword evidence="3 7" id="KW-0560">Oxidoreductase</keyword>
<feature type="domain" description="IspG TIM-barrel" evidence="8">
    <location>
        <begin position="18"/>
        <end position="262"/>
    </location>
</feature>
<feature type="domain" description="IspG C-terminal" evidence="9">
    <location>
        <begin position="277"/>
        <end position="355"/>
    </location>
</feature>
<dbReference type="InterPro" id="IPR036849">
    <property type="entry name" value="Enolase-like_C_sf"/>
</dbReference>
<dbReference type="PIRSF" id="PIRSF004640">
    <property type="entry name" value="IspG"/>
    <property type="match status" value="1"/>
</dbReference>
<dbReference type="PANTHER" id="PTHR30454:SF0">
    <property type="entry name" value="4-HYDROXY-3-METHYLBUT-2-EN-1-YL DIPHOSPHATE SYNTHASE (FERREDOXIN), CHLOROPLASTIC"/>
    <property type="match status" value="1"/>
</dbReference>
<feature type="binding site" evidence="7">
    <location>
        <position position="281"/>
    </location>
    <ligand>
        <name>[4Fe-4S] cluster</name>
        <dbReference type="ChEBI" id="CHEBI:49883"/>
    </ligand>
</feature>
<dbReference type="Gene3D" id="3.20.20.20">
    <property type="entry name" value="Dihydropteroate synthase-like"/>
    <property type="match status" value="1"/>
</dbReference>
<dbReference type="EC" id="1.17.7.3" evidence="7"/>
<evidence type="ECO:0000256" key="5">
    <source>
        <dbReference type="ARBA" id="ARBA00023014"/>
    </source>
</evidence>
<reference evidence="10 11" key="1">
    <citation type="submission" date="2013-08" db="EMBL/GenBank/DDBJ databases">
        <authorList>
            <person name="Weinstock G."/>
            <person name="Sodergren E."/>
            <person name="Wylie T."/>
            <person name="Fulton L."/>
            <person name="Fulton R."/>
            <person name="Fronick C."/>
            <person name="O'Laughlin M."/>
            <person name="Godfrey J."/>
            <person name="Miner T."/>
            <person name="Herter B."/>
            <person name="Appelbaum E."/>
            <person name="Cordes M."/>
            <person name="Lek S."/>
            <person name="Wollam A."/>
            <person name="Pepin K.H."/>
            <person name="Palsikar V.B."/>
            <person name="Mitreva M."/>
            <person name="Wilson R.K."/>
        </authorList>
    </citation>
    <scope>NUCLEOTIDE SEQUENCE [LARGE SCALE GENOMIC DNA]</scope>
    <source>
        <strain evidence="10 11">ATCC 700332</strain>
    </source>
</reference>
<sequence length="373" mass="39800">MKKAQTRTVCIGGSGKTERTEIGGNAPISIQTMWKEGIVPVLTDNSALFSLADKIEQLGALGCRILRFAVPDMQSADALCRLAEHVRMPLVADIHFDWRLALRCLKGNVAKIRINPGNIGSAERVSEVVNACKDKGVAVRIGVNAGSFPSDIASAVEKGKMSRFQGLCETAVREAAVFEKLNFDQYVVSLKASSIEETIQANEAFAKQCPAVPLHIGVTEAGPLIGGIVKSTVAFTHLLKEGIGSTIRVSLSSDVENEVIAAREILAACGLYTGGVKIVSCPRCGRNGFDVHGFVKRWQNKLLSMNKNITVAVMGCVVNGPGEGKHADIGITGAGNSVLIFKKGKVVRTLQNDDLNILSKNADIAFSEEIKSL</sequence>
<evidence type="ECO:0000256" key="7">
    <source>
        <dbReference type="HAMAP-Rule" id="MF_00159"/>
    </source>
</evidence>
<dbReference type="InterPro" id="IPR011005">
    <property type="entry name" value="Dihydropteroate_synth-like_sf"/>
</dbReference>
<dbReference type="InterPro" id="IPR016425">
    <property type="entry name" value="IspG_bac"/>
</dbReference>
<proteinExistence type="inferred from homology"/>
<keyword evidence="5 7" id="KW-0411">Iron-sulfur</keyword>
<gene>
    <name evidence="7" type="primary">ispG</name>
    <name evidence="10" type="ORF">HMPREF9193_00036</name>
</gene>
<dbReference type="RefSeq" id="WP_021686009.1">
    <property type="nucleotide sequence ID" value="NZ_KI260552.1"/>
</dbReference>
<dbReference type="InterPro" id="IPR058578">
    <property type="entry name" value="IspG_TIM"/>
</dbReference>
<comment type="pathway">
    <text evidence="7">Isoprenoid biosynthesis; isopentenyl diphosphate biosynthesis via DXP pathway; isopentenyl diphosphate from 1-deoxy-D-xylulose 5-phosphate: step 5/6.</text>
</comment>
<dbReference type="InterPro" id="IPR045854">
    <property type="entry name" value="NO2/SO3_Rdtase_4Fe4S_sf"/>
</dbReference>
<accession>A0ABN0P309</accession>
<comment type="function">
    <text evidence="7">Converts 2C-methyl-D-erythritol 2,4-cyclodiphosphate (ME-2,4cPP) into 1-hydroxy-2-methyl-2-(E)-butenyl 4-diphosphate.</text>
</comment>
<dbReference type="EMBL" id="AWVH01000002">
    <property type="protein sequence ID" value="ERJ94503.1"/>
    <property type="molecule type" value="Genomic_DNA"/>
</dbReference>
<keyword evidence="6 7" id="KW-0414">Isoprene biosynthesis</keyword>
<dbReference type="NCBIfam" id="NF001540">
    <property type="entry name" value="PRK00366.1"/>
    <property type="match status" value="1"/>
</dbReference>
<dbReference type="Gene3D" id="3.30.413.10">
    <property type="entry name" value="Sulfite Reductase Hemoprotein, domain 1"/>
    <property type="match status" value="1"/>
</dbReference>
<evidence type="ECO:0000313" key="11">
    <source>
        <dbReference type="Proteomes" id="UP000016649"/>
    </source>
</evidence>
<protein>
    <recommendedName>
        <fullName evidence="7">4-hydroxy-3-methylbut-2-en-1-yl diphosphate synthase (flavodoxin)</fullName>
        <ecNumber evidence="7">1.17.7.3</ecNumber>
    </recommendedName>
    <alternativeName>
        <fullName evidence="7">1-hydroxy-2-methyl-2-(E)-butenyl 4-diphosphate synthase</fullName>
    </alternativeName>
</protein>
<dbReference type="SUPFAM" id="SSF56014">
    <property type="entry name" value="Nitrite and sulphite reductase 4Fe-4S domain-like"/>
    <property type="match status" value="1"/>
</dbReference>
<dbReference type="NCBIfam" id="TIGR00612">
    <property type="entry name" value="ispG_gcpE"/>
    <property type="match status" value="1"/>
</dbReference>
<evidence type="ECO:0000256" key="6">
    <source>
        <dbReference type="ARBA" id="ARBA00023229"/>
    </source>
</evidence>
<comment type="similarity">
    <text evidence="7">Belongs to the IspG family.</text>
</comment>
<comment type="caution">
    <text evidence="10">The sequence shown here is derived from an EMBL/GenBank/DDBJ whole genome shotgun (WGS) entry which is preliminary data.</text>
</comment>
<evidence type="ECO:0000259" key="8">
    <source>
        <dbReference type="Pfam" id="PF04551"/>
    </source>
</evidence>
<feature type="binding site" evidence="7">
    <location>
        <position position="323"/>
    </location>
    <ligand>
        <name>[4Fe-4S] cluster</name>
        <dbReference type="ChEBI" id="CHEBI:49883"/>
    </ligand>
</feature>
<keyword evidence="11" id="KW-1185">Reference proteome</keyword>
<dbReference type="Pfam" id="PF26540">
    <property type="entry name" value="GcpE_C"/>
    <property type="match status" value="1"/>
</dbReference>
<evidence type="ECO:0000313" key="10">
    <source>
        <dbReference type="EMBL" id="ERJ94503.1"/>
    </source>
</evidence>
<dbReference type="HAMAP" id="MF_00159">
    <property type="entry name" value="IspG"/>
    <property type="match status" value="1"/>
</dbReference>